<evidence type="ECO:0000256" key="8">
    <source>
        <dbReference type="ARBA" id="ARBA00022801"/>
    </source>
</evidence>
<keyword evidence="7" id="KW-0479">Metal-binding</keyword>
<protein>
    <recommendedName>
        <fullName evidence="4">UDP-3-O-acyl-N-acetylglucosamine deacetylase</fullName>
        <ecNumber evidence="4">3.5.1.108</ecNumber>
    </recommendedName>
</protein>
<dbReference type="AlphaFoldDB" id="A0A7W6GI49"/>
<dbReference type="InterPro" id="IPR020568">
    <property type="entry name" value="Ribosomal_Su5_D2-typ_SF"/>
</dbReference>
<keyword evidence="5" id="KW-0444">Lipid biosynthesis</keyword>
<gene>
    <name evidence="12" type="ORF">GGR24_003175</name>
</gene>
<keyword evidence="10" id="KW-0443">Lipid metabolism</keyword>
<evidence type="ECO:0000256" key="4">
    <source>
        <dbReference type="ARBA" id="ARBA00012745"/>
    </source>
</evidence>
<keyword evidence="9" id="KW-0862">Zinc</keyword>
<dbReference type="GO" id="GO:0009245">
    <property type="term" value="P:lipid A biosynthetic process"/>
    <property type="evidence" value="ECO:0007669"/>
    <property type="project" value="UniProtKB-KW"/>
</dbReference>
<reference evidence="12 13" key="1">
    <citation type="submission" date="2020-08" db="EMBL/GenBank/DDBJ databases">
        <title>Genomic Encyclopedia of Type Strains, Phase IV (KMG-IV): sequencing the most valuable type-strain genomes for metagenomic binning, comparative biology and taxonomic classification.</title>
        <authorList>
            <person name="Goeker M."/>
        </authorList>
    </citation>
    <scope>NUCLEOTIDE SEQUENCE [LARGE SCALE GENOMIC DNA]</scope>
    <source>
        <strain evidence="12 13">DSM 25481</strain>
    </source>
</reference>
<keyword evidence="6" id="KW-0441">Lipid A biosynthesis</keyword>
<comment type="function">
    <text evidence="2">Catalyzes the hydrolysis of UDP-3-O-myristoyl-N-acetylglucosamine to form UDP-3-O-myristoylglucosamine and acetate, the committed step in lipid A biosynthesis.</text>
</comment>
<dbReference type="Gene3D" id="3.30.1700.10">
    <property type="entry name" value="lpxc deacetylase, domain 2"/>
    <property type="match status" value="1"/>
</dbReference>
<evidence type="ECO:0000256" key="2">
    <source>
        <dbReference type="ARBA" id="ARBA00002923"/>
    </source>
</evidence>
<dbReference type="Gene3D" id="3.30.230.20">
    <property type="entry name" value="lpxc deacetylase, domain 1"/>
    <property type="match status" value="1"/>
</dbReference>
<comment type="catalytic activity">
    <reaction evidence="11">
        <text>a UDP-3-O-[(3R)-3-hydroxyacyl]-N-acetyl-alpha-D-glucosamine + H2O = a UDP-3-O-[(3R)-3-hydroxyacyl]-alpha-D-glucosamine + acetate</text>
        <dbReference type="Rhea" id="RHEA:67816"/>
        <dbReference type="ChEBI" id="CHEBI:15377"/>
        <dbReference type="ChEBI" id="CHEBI:30089"/>
        <dbReference type="ChEBI" id="CHEBI:137740"/>
        <dbReference type="ChEBI" id="CHEBI:173225"/>
        <dbReference type="EC" id="3.5.1.108"/>
    </reaction>
</comment>
<evidence type="ECO:0000256" key="10">
    <source>
        <dbReference type="ARBA" id="ARBA00023098"/>
    </source>
</evidence>
<dbReference type="RefSeq" id="WP_183396339.1">
    <property type="nucleotide sequence ID" value="NZ_JACIDR010000006.1"/>
</dbReference>
<dbReference type="UniPathway" id="UPA00359">
    <property type="reaction ID" value="UER00478"/>
</dbReference>
<name>A0A7W6GI49_9HYPH</name>
<evidence type="ECO:0000256" key="11">
    <source>
        <dbReference type="ARBA" id="ARBA00024535"/>
    </source>
</evidence>
<dbReference type="InterPro" id="IPR015870">
    <property type="entry name" value="UDP-acyl_N-AcGlcN_deAcase_N"/>
</dbReference>
<evidence type="ECO:0000256" key="3">
    <source>
        <dbReference type="ARBA" id="ARBA00005002"/>
    </source>
</evidence>
<dbReference type="PANTHER" id="PTHR33694:SF1">
    <property type="entry name" value="UDP-3-O-ACYL-N-ACETYLGLUCOSAMINE DEACETYLASE 1, MITOCHONDRIAL-RELATED"/>
    <property type="match status" value="1"/>
</dbReference>
<evidence type="ECO:0000256" key="1">
    <source>
        <dbReference type="ARBA" id="ARBA00001947"/>
    </source>
</evidence>
<comment type="caution">
    <text evidence="12">The sequence shown here is derived from an EMBL/GenBank/DDBJ whole genome shotgun (WGS) entry which is preliminary data.</text>
</comment>
<evidence type="ECO:0000313" key="13">
    <source>
        <dbReference type="Proteomes" id="UP000528964"/>
    </source>
</evidence>
<comment type="cofactor">
    <cofactor evidence="1">
        <name>Zn(2+)</name>
        <dbReference type="ChEBI" id="CHEBI:29105"/>
    </cofactor>
</comment>
<keyword evidence="8 12" id="KW-0378">Hydrolase</keyword>
<sequence length="308" mass="33268">MTAIGPSAPPPATREATLREAFGCEGAGLHTGRHARVRVSPAAPGHGLVFRRLLKGQAHDVPALWPNQRTRPLCTALQVGEGPLVRTVEHLLAALSGGSIDNALIEIEGEELPIFDGSAAPWCALIARAGRIEQDRPRRYLRVVKRVEYRNGRHKQSIDPAGTFTVKGSVTLKGLGQLRWSGPIDPETFARELAPSRSFGRLKWALAAKLFGRFSREPVLRGASLSNTAALWGATAVGGLRMPDEPVRHRVLDLVGDYALAGRPLLGRVTAVMPGHEHNHAMVAILLADRTAWQEVEIDEGGEPRPVG</sequence>
<dbReference type="GO" id="GO:0103117">
    <property type="term" value="F:UDP-3-O-acyl-N-acetylglucosamine deacetylase activity"/>
    <property type="evidence" value="ECO:0007669"/>
    <property type="project" value="UniProtKB-EC"/>
</dbReference>
<evidence type="ECO:0000256" key="7">
    <source>
        <dbReference type="ARBA" id="ARBA00022723"/>
    </source>
</evidence>
<organism evidence="12 13">
    <name type="scientific">Hansschlegelia beijingensis</name>
    <dbReference type="NCBI Taxonomy" id="1133344"/>
    <lineage>
        <taxon>Bacteria</taxon>
        <taxon>Pseudomonadati</taxon>
        <taxon>Pseudomonadota</taxon>
        <taxon>Alphaproteobacteria</taxon>
        <taxon>Hyphomicrobiales</taxon>
        <taxon>Methylopilaceae</taxon>
        <taxon>Hansschlegelia</taxon>
    </lineage>
</organism>
<dbReference type="SUPFAM" id="SSF54211">
    <property type="entry name" value="Ribosomal protein S5 domain 2-like"/>
    <property type="match status" value="2"/>
</dbReference>
<dbReference type="EMBL" id="JACIDR010000006">
    <property type="protein sequence ID" value="MBB3974494.1"/>
    <property type="molecule type" value="Genomic_DNA"/>
</dbReference>
<evidence type="ECO:0000256" key="6">
    <source>
        <dbReference type="ARBA" id="ARBA00022556"/>
    </source>
</evidence>
<dbReference type="GO" id="GO:0046872">
    <property type="term" value="F:metal ion binding"/>
    <property type="evidence" value="ECO:0007669"/>
    <property type="project" value="UniProtKB-KW"/>
</dbReference>
<evidence type="ECO:0000313" key="12">
    <source>
        <dbReference type="EMBL" id="MBB3974494.1"/>
    </source>
</evidence>
<dbReference type="Proteomes" id="UP000528964">
    <property type="component" value="Unassembled WGS sequence"/>
</dbReference>
<dbReference type="GO" id="GO:0016020">
    <property type="term" value="C:membrane"/>
    <property type="evidence" value="ECO:0007669"/>
    <property type="project" value="GOC"/>
</dbReference>
<evidence type="ECO:0000256" key="5">
    <source>
        <dbReference type="ARBA" id="ARBA00022516"/>
    </source>
</evidence>
<dbReference type="PANTHER" id="PTHR33694">
    <property type="entry name" value="UDP-3-O-ACYL-N-ACETYLGLUCOSAMINE DEACETYLASE 1, MITOCHONDRIAL-RELATED"/>
    <property type="match status" value="1"/>
</dbReference>
<comment type="pathway">
    <text evidence="3">Glycolipid biosynthesis; lipid IV(A) biosynthesis; lipid IV(A) from (3R)-3-hydroxytetradecanoyl-[acyl-carrier-protein] and UDP-N-acetyl-alpha-D-glucosamine: step 2/6.</text>
</comment>
<dbReference type="EC" id="3.5.1.108" evidence="4"/>
<proteinExistence type="predicted"/>
<dbReference type="InterPro" id="IPR011334">
    <property type="entry name" value="UDP-acyl_GlcNac_deAcase_C"/>
</dbReference>
<keyword evidence="13" id="KW-1185">Reference proteome</keyword>
<accession>A0A7W6GI49</accession>
<dbReference type="Pfam" id="PF03331">
    <property type="entry name" value="LpxC"/>
    <property type="match status" value="1"/>
</dbReference>
<dbReference type="InterPro" id="IPR004463">
    <property type="entry name" value="UDP-acyl_GlcNac_deAcase"/>
</dbReference>
<evidence type="ECO:0000256" key="9">
    <source>
        <dbReference type="ARBA" id="ARBA00022833"/>
    </source>
</evidence>